<reference evidence="5" key="1">
    <citation type="journal article" date="2021" name="PeerJ">
        <title>Extensive microbial diversity within the chicken gut microbiome revealed by metagenomics and culture.</title>
        <authorList>
            <person name="Gilroy R."/>
            <person name="Ravi A."/>
            <person name="Getino M."/>
            <person name="Pursley I."/>
            <person name="Horton D.L."/>
            <person name="Alikhan N.F."/>
            <person name="Baker D."/>
            <person name="Gharbi K."/>
            <person name="Hall N."/>
            <person name="Watson M."/>
            <person name="Adriaenssens E.M."/>
            <person name="Foster-Nyarko E."/>
            <person name="Jarju S."/>
            <person name="Secka A."/>
            <person name="Antonio M."/>
            <person name="Oren A."/>
            <person name="Chaudhuri R.R."/>
            <person name="La Ragione R."/>
            <person name="Hildebrand F."/>
            <person name="Pallen M.J."/>
        </authorList>
    </citation>
    <scope>NUCLEOTIDE SEQUENCE</scope>
    <source>
        <strain evidence="5">ChiBcec1-1093</strain>
    </source>
</reference>
<evidence type="ECO:0000256" key="2">
    <source>
        <dbReference type="ARBA" id="ARBA00023125"/>
    </source>
</evidence>
<dbReference type="Proteomes" id="UP000824101">
    <property type="component" value="Unassembled WGS sequence"/>
</dbReference>
<dbReference type="InterPro" id="IPR018060">
    <property type="entry name" value="HTH_AraC"/>
</dbReference>
<keyword evidence="2" id="KW-0238">DNA-binding</keyword>
<dbReference type="EMBL" id="DXBC01000085">
    <property type="protein sequence ID" value="HIZ79257.1"/>
    <property type="molecule type" value="Genomic_DNA"/>
</dbReference>
<dbReference type="Pfam" id="PF12833">
    <property type="entry name" value="HTH_18"/>
    <property type="match status" value="1"/>
</dbReference>
<keyword evidence="3" id="KW-0804">Transcription</keyword>
<evidence type="ECO:0000256" key="1">
    <source>
        <dbReference type="ARBA" id="ARBA00023015"/>
    </source>
</evidence>
<dbReference type="SMART" id="SM00342">
    <property type="entry name" value="HTH_ARAC"/>
    <property type="match status" value="1"/>
</dbReference>
<dbReference type="Gene3D" id="1.10.10.60">
    <property type="entry name" value="Homeodomain-like"/>
    <property type="match status" value="2"/>
</dbReference>
<dbReference type="GO" id="GO:0043565">
    <property type="term" value="F:sequence-specific DNA binding"/>
    <property type="evidence" value="ECO:0007669"/>
    <property type="project" value="InterPro"/>
</dbReference>
<dbReference type="CDD" id="cd02208">
    <property type="entry name" value="cupin_RmlC-like"/>
    <property type="match status" value="1"/>
</dbReference>
<dbReference type="PROSITE" id="PS00041">
    <property type="entry name" value="HTH_ARAC_FAMILY_1"/>
    <property type="match status" value="1"/>
</dbReference>
<name>A0A9D2GI46_9FIRM</name>
<organism evidence="5 6">
    <name type="scientific">Candidatus Lachnoclostridium stercorigallinarum</name>
    <dbReference type="NCBI Taxonomy" id="2838634"/>
    <lineage>
        <taxon>Bacteria</taxon>
        <taxon>Bacillati</taxon>
        <taxon>Bacillota</taxon>
        <taxon>Clostridia</taxon>
        <taxon>Lachnospirales</taxon>
        <taxon>Lachnospiraceae</taxon>
    </lineage>
</organism>
<dbReference type="InterPro" id="IPR009057">
    <property type="entry name" value="Homeodomain-like_sf"/>
</dbReference>
<evidence type="ECO:0000313" key="5">
    <source>
        <dbReference type="EMBL" id="HIZ79257.1"/>
    </source>
</evidence>
<evidence type="ECO:0000256" key="3">
    <source>
        <dbReference type="ARBA" id="ARBA00023163"/>
    </source>
</evidence>
<dbReference type="Pfam" id="PF02311">
    <property type="entry name" value="AraC_binding"/>
    <property type="match status" value="1"/>
</dbReference>
<dbReference type="SUPFAM" id="SSF46689">
    <property type="entry name" value="Homeodomain-like"/>
    <property type="match status" value="2"/>
</dbReference>
<gene>
    <name evidence="5" type="ORF">IAA17_05670</name>
</gene>
<dbReference type="AlphaFoldDB" id="A0A9D2GI46"/>
<feature type="domain" description="HTH araC/xylS-type" evidence="4">
    <location>
        <begin position="178"/>
        <end position="276"/>
    </location>
</feature>
<dbReference type="GO" id="GO:0003700">
    <property type="term" value="F:DNA-binding transcription factor activity"/>
    <property type="evidence" value="ECO:0007669"/>
    <property type="project" value="InterPro"/>
</dbReference>
<dbReference type="InterPro" id="IPR014710">
    <property type="entry name" value="RmlC-like_jellyroll"/>
</dbReference>
<dbReference type="InterPro" id="IPR018062">
    <property type="entry name" value="HTH_AraC-typ_CS"/>
</dbReference>
<evidence type="ECO:0000259" key="4">
    <source>
        <dbReference type="PROSITE" id="PS01124"/>
    </source>
</evidence>
<protein>
    <submittedName>
        <fullName evidence="5">Helix-turn-helix domain-containing protein</fullName>
    </submittedName>
</protein>
<sequence length="324" mass="38105">MQQQFYYQMQWPRDNLFVTCFAHELYNYRYHWHDAEYEIDILLKGKTEFCSGQNTYNLEENDVIFINPKVWHASFSREENSRALVLRFSDSAFSHFLKKDERLNFRLAPSSAATKDQEIYKKLRYYAATLLSVMGKDNPFQRLTARASFEMLLATICGLDSETEIAADQSRRSRETIERLMRFIDQHYAEKLSLDDVARYTHYNRTYVSTLFKNTMGINFHDYLTKVRLTNAIFQLAVTDKNMTQIAVDCGFSDLKTFNHRFRDIFGYLPAKYKQRLNPARIIQLQGQVYVSPDDPSVAEKLEEFMGVWRTPHQKGETAIDTGI</sequence>
<reference evidence="5" key="2">
    <citation type="submission" date="2021-04" db="EMBL/GenBank/DDBJ databases">
        <authorList>
            <person name="Gilroy R."/>
        </authorList>
    </citation>
    <scope>NUCLEOTIDE SEQUENCE</scope>
    <source>
        <strain evidence="5">ChiBcec1-1093</strain>
    </source>
</reference>
<comment type="caution">
    <text evidence="5">The sequence shown here is derived from an EMBL/GenBank/DDBJ whole genome shotgun (WGS) entry which is preliminary data.</text>
</comment>
<dbReference type="InterPro" id="IPR003313">
    <property type="entry name" value="AraC-bd"/>
</dbReference>
<dbReference type="PROSITE" id="PS01124">
    <property type="entry name" value="HTH_ARAC_FAMILY_2"/>
    <property type="match status" value="1"/>
</dbReference>
<dbReference type="InterPro" id="IPR037923">
    <property type="entry name" value="HTH-like"/>
</dbReference>
<dbReference type="PANTHER" id="PTHR43280">
    <property type="entry name" value="ARAC-FAMILY TRANSCRIPTIONAL REGULATOR"/>
    <property type="match status" value="1"/>
</dbReference>
<dbReference type="SUPFAM" id="SSF51215">
    <property type="entry name" value="Regulatory protein AraC"/>
    <property type="match status" value="1"/>
</dbReference>
<accession>A0A9D2GI46</accession>
<dbReference type="Gene3D" id="2.60.120.10">
    <property type="entry name" value="Jelly Rolls"/>
    <property type="match status" value="1"/>
</dbReference>
<evidence type="ECO:0000313" key="6">
    <source>
        <dbReference type="Proteomes" id="UP000824101"/>
    </source>
</evidence>
<keyword evidence="1" id="KW-0805">Transcription regulation</keyword>
<dbReference type="PANTHER" id="PTHR43280:SF2">
    <property type="entry name" value="HTH-TYPE TRANSCRIPTIONAL REGULATOR EXSA"/>
    <property type="match status" value="1"/>
</dbReference>
<proteinExistence type="predicted"/>